<feature type="region of interest" description="Disordered" evidence="9">
    <location>
        <begin position="1457"/>
        <end position="1517"/>
    </location>
</feature>
<feature type="domain" description="C2H2-type" evidence="10">
    <location>
        <begin position="528"/>
        <end position="558"/>
    </location>
</feature>
<dbReference type="Pfam" id="PF00096">
    <property type="entry name" value="zf-C2H2"/>
    <property type="match status" value="1"/>
</dbReference>
<dbReference type="GO" id="GO:0005694">
    <property type="term" value="C:chromosome"/>
    <property type="evidence" value="ECO:0007669"/>
    <property type="project" value="UniProtKB-ARBA"/>
</dbReference>
<keyword evidence="4 8" id="KW-0863">Zinc-finger</keyword>
<accession>A0A6A0GRU1</accession>
<dbReference type="OrthoDB" id="6077919at2759"/>
<reference evidence="11" key="3">
    <citation type="submission" date="2019-06" db="EMBL/GenBank/DDBJ databases">
        <authorList>
            <person name="Poynton C."/>
            <person name="Hasenbein S."/>
            <person name="Benoit J.B."/>
            <person name="Sepulveda M.S."/>
            <person name="Poelchau M.F."/>
            <person name="Murali S.C."/>
            <person name="Chen S."/>
            <person name="Glastad K.M."/>
            <person name="Werren J.H."/>
            <person name="Vineis J.H."/>
            <person name="Bowen J.L."/>
            <person name="Friedrich M."/>
            <person name="Jones J."/>
            <person name="Robertson H.M."/>
            <person name="Feyereisen R."/>
            <person name="Mechler-Hickson A."/>
            <person name="Mathers N."/>
            <person name="Lee C.E."/>
            <person name="Colbourne J.K."/>
            <person name="Biales A."/>
            <person name="Johnston J.S."/>
            <person name="Wellborn G.A."/>
            <person name="Rosendale A.J."/>
            <person name="Cridge A.G."/>
            <person name="Munoz-Torres M.C."/>
            <person name="Bain P.A."/>
            <person name="Manny A.R."/>
            <person name="Major K.M."/>
            <person name="Lambert F.N."/>
            <person name="Vulpe C.D."/>
            <person name="Tuck P."/>
            <person name="Blalock B.J."/>
            <person name="Lin Y.-Y."/>
            <person name="Smith M.E."/>
            <person name="Ochoa-Acuna H."/>
            <person name="Chen M.-J.M."/>
            <person name="Childers C.P."/>
            <person name="Qu J."/>
            <person name="Dugan S."/>
            <person name="Lee S.L."/>
            <person name="Chao H."/>
            <person name="Dinh H."/>
            <person name="Han Y."/>
            <person name="Doddapaneni H."/>
            <person name="Worley K.C."/>
            <person name="Muzny D.M."/>
            <person name="Gibbs R.A."/>
            <person name="Richards S."/>
        </authorList>
    </citation>
    <scope>NUCLEOTIDE SEQUENCE</scope>
    <source>
        <strain evidence="11">HAZT.00-mixed</strain>
        <tissue evidence="11">Whole organism</tissue>
    </source>
</reference>
<feature type="domain" description="C2H2-type" evidence="10">
    <location>
        <begin position="1249"/>
        <end position="1272"/>
    </location>
</feature>
<protein>
    <recommendedName>
        <fullName evidence="10">C2H2-type domain-containing protein</fullName>
    </recommendedName>
</protein>
<dbReference type="EMBL" id="JQDR03016072">
    <property type="protein sequence ID" value="KAA0185751.1"/>
    <property type="molecule type" value="Genomic_DNA"/>
</dbReference>
<dbReference type="InterPro" id="IPR013087">
    <property type="entry name" value="Znf_C2H2_type"/>
</dbReference>
<keyword evidence="5" id="KW-0862">Zinc</keyword>
<dbReference type="GO" id="GO:0043565">
    <property type="term" value="F:sequence-specific DNA binding"/>
    <property type="evidence" value="ECO:0007669"/>
    <property type="project" value="UniProtKB-ARBA"/>
</dbReference>
<organism evidence="11">
    <name type="scientific">Hyalella azteca</name>
    <name type="common">Amphipod</name>
    <dbReference type="NCBI Taxonomy" id="294128"/>
    <lineage>
        <taxon>Eukaryota</taxon>
        <taxon>Metazoa</taxon>
        <taxon>Ecdysozoa</taxon>
        <taxon>Arthropoda</taxon>
        <taxon>Crustacea</taxon>
        <taxon>Multicrustacea</taxon>
        <taxon>Malacostraca</taxon>
        <taxon>Eumalacostraca</taxon>
        <taxon>Peracarida</taxon>
        <taxon>Amphipoda</taxon>
        <taxon>Senticaudata</taxon>
        <taxon>Talitrida</taxon>
        <taxon>Talitroidea</taxon>
        <taxon>Hyalellidae</taxon>
        <taxon>Hyalella</taxon>
    </lineage>
</organism>
<dbReference type="GO" id="GO:0045893">
    <property type="term" value="P:positive regulation of DNA-templated transcription"/>
    <property type="evidence" value="ECO:0007669"/>
    <property type="project" value="UniProtKB-ARBA"/>
</dbReference>
<reference evidence="11" key="1">
    <citation type="submission" date="2014-08" db="EMBL/GenBank/DDBJ databases">
        <authorList>
            <person name="Murali S."/>
            <person name="Richards S."/>
            <person name="Bandaranaike D."/>
            <person name="Bellair M."/>
            <person name="Blankenburg K."/>
            <person name="Chao H."/>
            <person name="Dinh H."/>
            <person name="Doddapaneni H."/>
            <person name="Dugan-Rocha S."/>
            <person name="Elkadiri S."/>
            <person name="Gnanaolivu R."/>
            <person name="Hughes D."/>
            <person name="Lee S."/>
            <person name="Li M."/>
            <person name="Ming W."/>
            <person name="Munidasa M."/>
            <person name="Muniz J."/>
            <person name="Nguyen L."/>
            <person name="Osuji N."/>
            <person name="Pu L.-L."/>
            <person name="Puazo M."/>
            <person name="Skinner E."/>
            <person name="Qu C."/>
            <person name="Quiroz J."/>
            <person name="Raj R."/>
            <person name="Weissenberger G."/>
            <person name="Xin Y."/>
            <person name="Zou X."/>
            <person name="Han Y."/>
            <person name="Worley K."/>
            <person name="Muzny D."/>
            <person name="Gibbs R."/>
        </authorList>
    </citation>
    <scope>NUCLEOTIDE SEQUENCE</scope>
    <source>
        <strain evidence="11">HAZT.00-mixed</strain>
        <tissue evidence="11">Whole organism</tissue>
    </source>
</reference>
<evidence type="ECO:0000256" key="7">
    <source>
        <dbReference type="ARBA" id="ARBA00023242"/>
    </source>
</evidence>
<dbReference type="PROSITE" id="PS00028">
    <property type="entry name" value="ZINC_FINGER_C2H2_1"/>
    <property type="match status" value="2"/>
</dbReference>
<evidence type="ECO:0000256" key="8">
    <source>
        <dbReference type="PROSITE-ProRule" id="PRU00042"/>
    </source>
</evidence>
<dbReference type="PROSITE" id="PS50157">
    <property type="entry name" value="ZINC_FINGER_C2H2_2"/>
    <property type="match status" value="8"/>
</dbReference>
<dbReference type="InterPro" id="IPR050331">
    <property type="entry name" value="Zinc_finger"/>
</dbReference>
<evidence type="ECO:0000256" key="1">
    <source>
        <dbReference type="ARBA" id="ARBA00004123"/>
    </source>
</evidence>
<feature type="domain" description="C2H2-type" evidence="10">
    <location>
        <begin position="645"/>
        <end position="675"/>
    </location>
</feature>
<keyword evidence="2" id="KW-0479">Metal-binding</keyword>
<proteinExistence type="predicted"/>
<gene>
    <name evidence="11" type="ORF">HAZT_HAZT000642</name>
</gene>
<dbReference type="PANTHER" id="PTHR16515">
    <property type="entry name" value="PR DOMAIN ZINC FINGER PROTEIN"/>
    <property type="match status" value="1"/>
</dbReference>
<dbReference type="InterPro" id="IPR036236">
    <property type="entry name" value="Znf_C2H2_sf"/>
</dbReference>
<keyword evidence="7" id="KW-0539">Nucleus</keyword>
<evidence type="ECO:0000256" key="3">
    <source>
        <dbReference type="ARBA" id="ARBA00022737"/>
    </source>
</evidence>
<evidence type="ECO:0000256" key="4">
    <source>
        <dbReference type="ARBA" id="ARBA00022771"/>
    </source>
</evidence>
<comment type="subcellular location">
    <subcellularLocation>
        <location evidence="1">Nucleus</location>
    </subcellularLocation>
</comment>
<dbReference type="FunFam" id="3.30.160.60:FF:000446">
    <property type="entry name" value="Zinc finger protein"/>
    <property type="match status" value="2"/>
</dbReference>
<feature type="domain" description="C2H2-type" evidence="10">
    <location>
        <begin position="873"/>
        <end position="903"/>
    </location>
</feature>
<dbReference type="GO" id="GO:0008270">
    <property type="term" value="F:zinc ion binding"/>
    <property type="evidence" value="ECO:0007669"/>
    <property type="project" value="UniProtKB-KW"/>
</dbReference>
<feature type="domain" description="C2H2-type" evidence="10">
    <location>
        <begin position="1218"/>
        <end position="1248"/>
    </location>
</feature>
<dbReference type="FunFam" id="3.30.160.60:FF:000448">
    <property type="entry name" value="RE1-silencing transcription factor A"/>
    <property type="match status" value="1"/>
</dbReference>
<comment type="caution">
    <text evidence="11">The sequence shown here is derived from an EMBL/GenBank/DDBJ whole genome shotgun (WGS) entry which is preliminary data.</text>
</comment>
<dbReference type="FunFam" id="3.30.160.60:FF:001732">
    <property type="entry name" value="Zgc:162936"/>
    <property type="match status" value="1"/>
</dbReference>
<feature type="domain" description="C2H2-type" evidence="10">
    <location>
        <begin position="126"/>
        <end position="156"/>
    </location>
</feature>
<feature type="domain" description="C2H2-type" evidence="10">
    <location>
        <begin position="361"/>
        <end position="388"/>
    </location>
</feature>
<reference evidence="11" key="2">
    <citation type="journal article" date="2018" name="Environ. Sci. Technol.">
        <title>The Toxicogenome of Hyalella azteca: A Model for Sediment Ecotoxicology and Evolutionary Toxicology.</title>
        <authorList>
            <person name="Poynton H.C."/>
            <person name="Hasenbein S."/>
            <person name="Benoit J.B."/>
            <person name="Sepulveda M.S."/>
            <person name="Poelchau M.F."/>
            <person name="Hughes D.S.T."/>
            <person name="Murali S.C."/>
            <person name="Chen S."/>
            <person name="Glastad K.M."/>
            <person name="Goodisman M.A.D."/>
            <person name="Werren J.H."/>
            <person name="Vineis J.H."/>
            <person name="Bowen J.L."/>
            <person name="Friedrich M."/>
            <person name="Jones J."/>
            <person name="Robertson H.M."/>
            <person name="Feyereisen R."/>
            <person name="Mechler-Hickson A."/>
            <person name="Mathers N."/>
            <person name="Lee C.E."/>
            <person name="Colbourne J.K."/>
            <person name="Biales A."/>
            <person name="Johnston J.S."/>
            <person name="Wellborn G.A."/>
            <person name="Rosendale A.J."/>
            <person name="Cridge A.G."/>
            <person name="Munoz-Torres M.C."/>
            <person name="Bain P.A."/>
            <person name="Manny A.R."/>
            <person name="Major K.M."/>
            <person name="Lambert F.N."/>
            <person name="Vulpe C.D."/>
            <person name="Tuck P."/>
            <person name="Blalock B.J."/>
            <person name="Lin Y.Y."/>
            <person name="Smith M.E."/>
            <person name="Ochoa-Acuna H."/>
            <person name="Chen M.M."/>
            <person name="Childers C.P."/>
            <person name="Qu J."/>
            <person name="Dugan S."/>
            <person name="Lee S.L."/>
            <person name="Chao H."/>
            <person name="Dinh H."/>
            <person name="Han Y."/>
            <person name="Doddapaneni H."/>
            <person name="Worley K.C."/>
            <person name="Muzny D.M."/>
            <person name="Gibbs R.A."/>
            <person name="Richards S."/>
        </authorList>
    </citation>
    <scope>NUCLEOTIDE SEQUENCE</scope>
    <source>
        <strain evidence="11">HAZT.00-mixed</strain>
        <tissue evidence="11">Whole organism</tissue>
    </source>
</reference>
<name>A0A6A0GRU1_HYAAZ</name>
<dbReference type="PANTHER" id="PTHR16515:SF49">
    <property type="entry name" value="GASTRULA ZINC FINGER PROTEIN XLCGF49.1-LIKE-RELATED"/>
    <property type="match status" value="1"/>
</dbReference>
<evidence type="ECO:0000259" key="10">
    <source>
        <dbReference type="PROSITE" id="PS50157"/>
    </source>
</evidence>
<dbReference type="FunFam" id="3.30.160.60:FF:001450">
    <property type="entry name" value="zinc finger protein 774"/>
    <property type="match status" value="1"/>
</dbReference>
<keyword evidence="3" id="KW-0677">Repeat</keyword>
<sequence length="1539" mass="170940">MSYELGHADAALNDSVEAAYKTAMSYTSNVREGMPASSKPLTTSEGGHSRLKRNACPLCPLSFYLMGDLKRHLLTHTGEKPFKCPHCSHAANRKGNMMWHMASQHGDKSGLPIIMNSITGAVREPHFCPTCGKAFNGRNWKQNLEYHMFKHTGLKPFQCPFCRHSSALKFNLLRHIKNKHSDAMSQPLLPSTRDGSISSLNFLDVAEQSFESWSQRLLNSSNTLASVSGLNNPDLRYSSTTSALCGVVASQSSLSEDKAQQRFCTKRYVQPPNCAGSNGSPSSLDGSTKALVMRSESFEAYPRSDTSDLTQALTLTCNSVQYPTTGQPGANPHSSLYNGGLIVSSLASGEASLKVNNMNSVTCEICGKSFWSKSDRARHMRIHTGEKPFACPFCSYRANQNSSVVKTEAMRCSLCNKMFKGRNKRQNLNFHMMIHSGVKPHKCPFCSHRSTFKSNITKHALRIHPEAFRKFNQVTSEKKLRFLVVLMLISLCHLQESTFYASNLPSSSELLARQVSLLPSQLTATQGLVCQYCGKVIAGRNRQQRLKFHLLTHTGERPHPCPHCPYRSRLKYNLKKHVRSMHGGLPMSPGVNEVAFNIAPAAFQDHSEANEGNASVIDGTSLTACLGVLQGHATTTTPGASSPTVICPICGKQLSGRNGKQKLQYHMVTHTGEKPFQCPYCSYRAALKFNLVSHVRNIHKKGPSSSEVSTYGTSLGSMTASLSQLSTQQQLHGLLTQSLRDSISSFVDGTQNTKNVLPTGSELINSSLCCFSCGKIITGRNRRQRMQYHLLTHTGQKNHQCPHCPYKALLKFTLDRHLRAVHKIPATDAPNPMLQFQYSSHDIATSSVTDEPYTHATPALVDTMPAGSAFVDLMCPVCAKTFAGRNRRQRLQLHLRTHTGEKPFQCPFCPHRTSRKDHLKEHMICLHGKMLQTSTTSHHQASSFPGDGNRRHLSRMSSYLHWTQQETEPRISPHGAYRRETFPVPLLPASLEQDEQLETAHVCATSSTSCSKFDVGYRIVVTLLKYSEASLLSDKYIDVADGNLEARSDVPLKTSLNYFGINDIDPSFSSQQSVRKFDGVCPFCFKVLKGRNRHQNLLHHMHIHTGARPYKCPLCPYTGRQQNHVKRHILIQHPNFFMEIGGRSQESAEATDAGDAVSRDNTKTLRQDPLHRDQEFAMLNFLDEAQGLYSKNKNALSGPHYRSAQLATTLHNPNEENNLCPICGSSFSGAYGKYNLKKHLFIHQGEKPFKCSACPYSTIRKAHLKRHIESVHGLQHGAHSNLDTESATLQTTSKSFVDEGHTSMDVLSVAQESHSSVVSAFQNNRWSQTKSRPAASIDAASQISYCPECGKGFRGVYRKYNIKKHMAIHTGLKTFQCPYCPHNTNKKGNLKTHVLMVHNLPFDDKSRPGDVQSSYISSRRATTDTVTLASTYTPRVNTEVLNQGDCSLYTHYQTKASKSDANAKLSSTPRHSEGSLNAETSTIHSSESSPVMSNTISNDQPAPQELRQVSSHQQPDNLRNEITFASLEKSWLSDPNNEI</sequence>
<evidence type="ECO:0000256" key="6">
    <source>
        <dbReference type="ARBA" id="ARBA00023125"/>
    </source>
</evidence>
<evidence type="ECO:0000256" key="2">
    <source>
        <dbReference type="ARBA" id="ARBA00022723"/>
    </source>
</evidence>
<feature type="domain" description="C2H2-type" evidence="10">
    <location>
        <begin position="54"/>
        <end position="81"/>
    </location>
</feature>
<dbReference type="SUPFAM" id="SSF57667">
    <property type="entry name" value="beta-beta-alpha zinc fingers"/>
    <property type="match status" value="10"/>
</dbReference>
<dbReference type="Gene3D" id="3.30.160.60">
    <property type="entry name" value="Classic Zinc Finger"/>
    <property type="match status" value="16"/>
</dbReference>
<dbReference type="SMART" id="SM00355">
    <property type="entry name" value="ZnF_C2H2"/>
    <property type="match status" value="20"/>
</dbReference>
<evidence type="ECO:0000256" key="5">
    <source>
        <dbReference type="ARBA" id="ARBA00022833"/>
    </source>
</evidence>
<evidence type="ECO:0000313" key="11">
    <source>
        <dbReference type="EMBL" id="KAA0185751.1"/>
    </source>
</evidence>
<dbReference type="GO" id="GO:0005634">
    <property type="term" value="C:nucleus"/>
    <property type="evidence" value="ECO:0007669"/>
    <property type="project" value="UniProtKB-SubCell"/>
</dbReference>
<dbReference type="Proteomes" id="UP000711488">
    <property type="component" value="Unassembled WGS sequence"/>
</dbReference>
<keyword evidence="6" id="KW-0238">DNA-binding</keyword>
<evidence type="ECO:0000256" key="9">
    <source>
        <dbReference type="SAM" id="MobiDB-lite"/>
    </source>
</evidence>